<keyword evidence="2" id="KW-0378">Hydrolase</keyword>
<evidence type="ECO:0000256" key="2">
    <source>
        <dbReference type="ARBA" id="ARBA00022801"/>
    </source>
</evidence>
<reference evidence="4 5" key="2">
    <citation type="submission" date="2015-05" db="EMBL/GenBank/DDBJ databases">
        <authorList>
            <person name="Morales-Cruz A."/>
            <person name="Amrine K.C."/>
            <person name="Cantu D."/>
        </authorList>
    </citation>
    <scope>NUCLEOTIDE SEQUENCE [LARGE SCALE GENOMIC DNA]</scope>
    <source>
        <strain evidence="4">UCRPC4</strain>
    </source>
</reference>
<dbReference type="Gene3D" id="3.10.129.10">
    <property type="entry name" value="Hotdog Thioesterase"/>
    <property type="match status" value="1"/>
</dbReference>
<gene>
    <name evidence="4" type="ORF">UCRPC4_g05235</name>
</gene>
<dbReference type="NCBIfam" id="TIGR00369">
    <property type="entry name" value="unchar_dom_1"/>
    <property type="match status" value="1"/>
</dbReference>
<evidence type="ECO:0000259" key="3">
    <source>
        <dbReference type="Pfam" id="PF03061"/>
    </source>
</evidence>
<evidence type="ECO:0000313" key="4">
    <source>
        <dbReference type="EMBL" id="KKY18032.1"/>
    </source>
</evidence>
<dbReference type="PANTHER" id="PTHR21660">
    <property type="entry name" value="THIOESTERASE SUPERFAMILY MEMBER-RELATED"/>
    <property type="match status" value="1"/>
</dbReference>
<keyword evidence="5" id="KW-1185">Reference proteome</keyword>
<accession>A0A0G2E4T5</accession>
<dbReference type="InterPro" id="IPR003736">
    <property type="entry name" value="PAAI_dom"/>
</dbReference>
<dbReference type="OrthoDB" id="2831072at2759"/>
<evidence type="ECO:0000313" key="5">
    <source>
        <dbReference type="Proteomes" id="UP000053317"/>
    </source>
</evidence>
<dbReference type="CDD" id="cd03443">
    <property type="entry name" value="PaaI_thioesterase"/>
    <property type="match status" value="1"/>
</dbReference>
<name>A0A0G2E4T5_PHACM</name>
<dbReference type="AlphaFoldDB" id="A0A0G2E4T5"/>
<comment type="similarity">
    <text evidence="1">Belongs to the thioesterase PaaI family.</text>
</comment>
<dbReference type="GO" id="GO:0047617">
    <property type="term" value="F:fatty acyl-CoA hydrolase activity"/>
    <property type="evidence" value="ECO:0007669"/>
    <property type="project" value="InterPro"/>
</dbReference>
<dbReference type="PANTHER" id="PTHR21660:SF1">
    <property type="entry name" value="ACYL-COENZYME A THIOESTERASE 13"/>
    <property type="match status" value="1"/>
</dbReference>
<feature type="domain" description="Thioesterase" evidence="3">
    <location>
        <begin position="62"/>
        <end position="141"/>
    </location>
</feature>
<dbReference type="SUPFAM" id="SSF54637">
    <property type="entry name" value="Thioesterase/thiol ester dehydrase-isomerase"/>
    <property type="match status" value="1"/>
</dbReference>
<comment type="caution">
    <text evidence="4">The sequence shown here is derived from an EMBL/GenBank/DDBJ whole genome shotgun (WGS) entry which is preliminary data.</text>
</comment>
<dbReference type="InterPro" id="IPR039298">
    <property type="entry name" value="ACOT13"/>
</dbReference>
<protein>
    <submittedName>
        <fullName evidence="4">Putative thioesterase</fullName>
    </submittedName>
</protein>
<reference evidence="4 5" key="1">
    <citation type="submission" date="2015-05" db="EMBL/GenBank/DDBJ databases">
        <title>Distinctive expansion of gene families associated with plant cell wall degradation and secondary metabolism in the genomes of grapevine trunk pathogens.</title>
        <authorList>
            <person name="Lawrence D.P."/>
            <person name="Travadon R."/>
            <person name="Rolshausen P.E."/>
            <person name="Baumgartner K."/>
        </authorList>
    </citation>
    <scope>NUCLEOTIDE SEQUENCE [LARGE SCALE GENOMIC DNA]</scope>
    <source>
        <strain evidence="4">UCRPC4</strain>
    </source>
</reference>
<evidence type="ECO:0000256" key="1">
    <source>
        <dbReference type="ARBA" id="ARBA00008324"/>
    </source>
</evidence>
<dbReference type="EMBL" id="LCWF01000133">
    <property type="protein sequence ID" value="KKY18032.1"/>
    <property type="molecule type" value="Genomic_DNA"/>
</dbReference>
<dbReference type="Pfam" id="PF03061">
    <property type="entry name" value="4HBT"/>
    <property type="match status" value="1"/>
</dbReference>
<sequence>MADDAQLYEYLQEMVTDGADDAAWEGFDKPILKALKVDRVSKERRWVSFTMTVTQDFCNKLGSMHGGAASTFMDCITSYALRTIAKEGFWDYLGVTRTLTLTFLRPMPLGTELRLEGEVVQYGRKLASLSGKISRVSDGQPCVTCVHDKVMVDFKERL</sequence>
<dbReference type="Proteomes" id="UP000053317">
    <property type="component" value="Unassembled WGS sequence"/>
</dbReference>
<dbReference type="InterPro" id="IPR006683">
    <property type="entry name" value="Thioestr_dom"/>
</dbReference>
<proteinExistence type="inferred from homology"/>
<organism evidence="4 5">
    <name type="scientific">Phaeomoniella chlamydospora</name>
    <name type="common">Phaeoacremonium chlamydosporum</name>
    <dbReference type="NCBI Taxonomy" id="158046"/>
    <lineage>
        <taxon>Eukaryota</taxon>
        <taxon>Fungi</taxon>
        <taxon>Dikarya</taxon>
        <taxon>Ascomycota</taxon>
        <taxon>Pezizomycotina</taxon>
        <taxon>Eurotiomycetes</taxon>
        <taxon>Chaetothyriomycetidae</taxon>
        <taxon>Phaeomoniellales</taxon>
        <taxon>Phaeomoniellaceae</taxon>
        <taxon>Phaeomoniella</taxon>
    </lineage>
</organism>
<dbReference type="InterPro" id="IPR029069">
    <property type="entry name" value="HotDog_dom_sf"/>
</dbReference>